<keyword evidence="2" id="KW-1185">Reference proteome</keyword>
<organism evidence="1 2">
    <name type="scientific">Gellertiella hungarica</name>
    <dbReference type="NCBI Taxonomy" id="1572859"/>
    <lineage>
        <taxon>Bacteria</taxon>
        <taxon>Pseudomonadati</taxon>
        <taxon>Pseudomonadota</taxon>
        <taxon>Alphaproteobacteria</taxon>
        <taxon>Hyphomicrobiales</taxon>
        <taxon>Rhizobiaceae</taxon>
        <taxon>Gellertiella</taxon>
    </lineage>
</organism>
<name>A0A7W6J426_9HYPH</name>
<dbReference type="AlphaFoldDB" id="A0A7W6J426"/>
<reference evidence="1 2" key="1">
    <citation type="submission" date="2020-08" db="EMBL/GenBank/DDBJ databases">
        <title>Genomic Encyclopedia of Type Strains, Phase IV (KMG-IV): sequencing the most valuable type-strain genomes for metagenomic binning, comparative biology and taxonomic classification.</title>
        <authorList>
            <person name="Goeker M."/>
        </authorList>
    </citation>
    <scope>NUCLEOTIDE SEQUENCE [LARGE SCALE GENOMIC DNA]</scope>
    <source>
        <strain evidence="1 2">DSM 29853</strain>
    </source>
</reference>
<comment type="caution">
    <text evidence="1">The sequence shown here is derived from an EMBL/GenBank/DDBJ whole genome shotgun (WGS) entry which is preliminary data.</text>
</comment>
<sequence length="96" mass="10606">MSEDEQEQVAPIQTVRMVRLDDGKTGDIHPDEVEHMQAFGWRICEDQTGTGDADDLSSKSDDELRAAVTEATGTAPHPNAKRETLIKKLQEAQKGE</sequence>
<dbReference type="Proteomes" id="UP000528286">
    <property type="component" value="Unassembled WGS sequence"/>
</dbReference>
<gene>
    <name evidence="1" type="ORF">GGR23_000838</name>
</gene>
<evidence type="ECO:0000313" key="2">
    <source>
        <dbReference type="Proteomes" id="UP000528286"/>
    </source>
</evidence>
<accession>A0A7W6J426</accession>
<evidence type="ECO:0000313" key="1">
    <source>
        <dbReference type="EMBL" id="MBB4063677.1"/>
    </source>
</evidence>
<protein>
    <submittedName>
        <fullName evidence="1">Uncharacterized protein</fullName>
    </submittedName>
</protein>
<proteinExistence type="predicted"/>
<dbReference type="RefSeq" id="WP_183364846.1">
    <property type="nucleotide sequence ID" value="NZ_JACIEZ010000001.1"/>
</dbReference>
<dbReference type="EMBL" id="JACIEZ010000001">
    <property type="protein sequence ID" value="MBB4063677.1"/>
    <property type="molecule type" value="Genomic_DNA"/>
</dbReference>